<proteinExistence type="predicted"/>
<comment type="caution">
    <text evidence="2">The sequence shown here is derived from an EMBL/GenBank/DDBJ whole genome shotgun (WGS) entry which is preliminary data.</text>
</comment>
<name>A0A940P8T8_9ENTE</name>
<gene>
    <name evidence="2" type="ORF">I6N95_04205</name>
</gene>
<dbReference type="Proteomes" id="UP000674938">
    <property type="component" value="Unassembled WGS sequence"/>
</dbReference>
<dbReference type="RefSeq" id="WP_209525102.1">
    <property type="nucleotide sequence ID" value="NZ_JAEEGA010000002.1"/>
</dbReference>
<accession>A0A940P8T8</accession>
<dbReference type="Pfam" id="PF09347">
    <property type="entry name" value="DUF1989"/>
    <property type="match status" value="1"/>
</dbReference>
<dbReference type="PANTHER" id="PTHR31527:SF0">
    <property type="entry name" value="RE64534P"/>
    <property type="match status" value="1"/>
</dbReference>
<protein>
    <submittedName>
        <fullName evidence="2">Urea carboxylase-associated family protein</fullName>
    </submittedName>
</protein>
<keyword evidence="3" id="KW-1185">Reference proteome</keyword>
<dbReference type="PANTHER" id="PTHR31527">
    <property type="entry name" value="RE64534P"/>
    <property type="match status" value="1"/>
</dbReference>
<dbReference type="InterPro" id="IPR018959">
    <property type="entry name" value="DUF1989"/>
</dbReference>
<organism evidence="2 3">
    <name type="scientific">Vagococcus allomyrinae</name>
    <dbReference type="NCBI Taxonomy" id="2794353"/>
    <lineage>
        <taxon>Bacteria</taxon>
        <taxon>Bacillati</taxon>
        <taxon>Bacillota</taxon>
        <taxon>Bacilli</taxon>
        <taxon>Lactobacillales</taxon>
        <taxon>Enterococcaceae</taxon>
        <taxon>Vagococcus</taxon>
    </lineage>
</organism>
<dbReference type="EMBL" id="JAEEGA010000002">
    <property type="protein sequence ID" value="MBP1040210.1"/>
    <property type="molecule type" value="Genomic_DNA"/>
</dbReference>
<dbReference type="AlphaFoldDB" id="A0A940P8T8"/>
<evidence type="ECO:0000313" key="2">
    <source>
        <dbReference type="EMBL" id="MBP1040210.1"/>
    </source>
</evidence>
<evidence type="ECO:0000259" key="1">
    <source>
        <dbReference type="Pfam" id="PF09347"/>
    </source>
</evidence>
<evidence type="ECO:0000313" key="3">
    <source>
        <dbReference type="Proteomes" id="UP000674938"/>
    </source>
</evidence>
<sequence>MEKEYIVAAKSGLNIPVNQGELVEVIDLDGQQVVDFFATNQISSKEYLSTGATIDCNESLKISVGDAIYTNHYNKMFTIIEDDVKEHDLLHPCCRPEMYDFFYGTGKAHPNCLANINKSLKDVFAEERAEITPFNIFMYTKLLPNGKLSVEPPLSKPGDKLVLKAEMDVLLAVAACSVSESNCNGGKCTPIKIIVKSRSEVSGGDK</sequence>
<feature type="domain" description="DUF1989" evidence="1">
    <location>
        <begin position="6"/>
        <end position="170"/>
    </location>
</feature>
<reference evidence="2" key="1">
    <citation type="submission" date="2020-12" db="EMBL/GenBank/DDBJ databases">
        <title>Vagococcus allomyrinae sp. nov. and Enterococcus lavae sp. nov., isolated from the larvae of Allomyrina dichotoma.</title>
        <authorList>
            <person name="Lee S.D."/>
        </authorList>
    </citation>
    <scope>NUCLEOTIDE SEQUENCE</scope>
    <source>
        <strain evidence="2">BWB3-3</strain>
    </source>
</reference>